<gene>
    <name evidence="1" type="ORF">C0Q70_00599</name>
</gene>
<reference evidence="1 2" key="1">
    <citation type="submission" date="2018-04" db="EMBL/GenBank/DDBJ databases">
        <title>The genome of golden apple snail Pomacea canaliculata provides insight into stress tolerance and invasive adaptation.</title>
        <authorList>
            <person name="Liu C."/>
            <person name="Liu B."/>
            <person name="Ren Y."/>
            <person name="Zhang Y."/>
            <person name="Wang H."/>
            <person name="Li S."/>
            <person name="Jiang F."/>
            <person name="Yin L."/>
            <person name="Zhang G."/>
            <person name="Qian W."/>
            <person name="Fan W."/>
        </authorList>
    </citation>
    <scope>NUCLEOTIDE SEQUENCE [LARGE SCALE GENOMIC DNA]</scope>
    <source>
        <strain evidence="1">SZHN2017</strain>
        <tissue evidence="1">Muscle</tissue>
    </source>
</reference>
<evidence type="ECO:0000313" key="2">
    <source>
        <dbReference type="Proteomes" id="UP000245119"/>
    </source>
</evidence>
<protein>
    <submittedName>
        <fullName evidence="1">Uncharacterized protein</fullName>
    </submittedName>
</protein>
<dbReference type="AlphaFoldDB" id="A0A2T7PX40"/>
<organism evidence="1 2">
    <name type="scientific">Pomacea canaliculata</name>
    <name type="common">Golden apple snail</name>
    <dbReference type="NCBI Taxonomy" id="400727"/>
    <lineage>
        <taxon>Eukaryota</taxon>
        <taxon>Metazoa</taxon>
        <taxon>Spiralia</taxon>
        <taxon>Lophotrochozoa</taxon>
        <taxon>Mollusca</taxon>
        <taxon>Gastropoda</taxon>
        <taxon>Caenogastropoda</taxon>
        <taxon>Architaenioglossa</taxon>
        <taxon>Ampullarioidea</taxon>
        <taxon>Ampullariidae</taxon>
        <taxon>Pomacea</taxon>
    </lineage>
</organism>
<sequence length="176" mass="19451">MAIANLILNPPLSSSDLPIHPPSSPLEVYPTYTIRERRKGNNEKHWTEDGRRERKEKQEVCVYTKTTVHDNPGWRGDGGLPAPSSTDPGVHLRTVSLPNAGTESPCPCHVVTEGGGKAGNCFTTDSDEESINECRRVKRFAIQFDEFTNRAELEAGERGSLTVYVTPAAKPHRELV</sequence>
<name>A0A2T7PX40_POMCA</name>
<keyword evidence="2" id="KW-1185">Reference proteome</keyword>
<comment type="caution">
    <text evidence="1">The sequence shown here is derived from an EMBL/GenBank/DDBJ whole genome shotgun (WGS) entry which is preliminary data.</text>
</comment>
<evidence type="ECO:0000313" key="1">
    <source>
        <dbReference type="EMBL" id="PVD37996.1"/>
    </source>
</evidence>
<proteinExistence type="predicted"/>
<accession>A0A2T7PX40</accession>
<dbReference type="EMBL" id="PZQS01000001">
    <property type="protein sequence ID" value="PVD37996.1"/>
    <property type="molecule type" value="Genomic_DNA"/>
</dbReference>
<dbReference type="Proteomes" id="UP000245119">
    <property type="component" value="Linkage Group LG1"/>
</dbReference>